<keyword evidence="2 4" id="KW-0238">DNA-binding</keyword>
<feature type="DNA-binding region" description="H-T-H motif" evidence="4">
    <location>
        <begin position="35"/>
        <end position="54"/>
    </location>
</feature>
<dbReference type="InterPro" id="IPR001647">
    <property type="entry name" value="HTH_TetR"/>
</dbReference>
<reference evidence="6 7" key="1">
    <citation type="journal article" date="2015" name="Genome Announc.">
        <title>Expanding the biotechnology potential of lactobacilli through comparative genomics of 213 strains and associated genera.</title>
        <authorList>
            <person name="Sun Z."/>
            <person name="Harris H.M."/>
            <person name="McCann A."/>
            <person name="Guo C."/>
            <person name="Argimon S."/>
            <person name="Zhang W."/>
            <person name="Yang X."/>
            <person name="Jeffery I.B."/>
            <person name="Cooney J.C."/>
            <person name="Kagawa T.F."/>
            <person name="Liu W."/>
            <person name="Song Y."/>
            <person name="Salvetti E."/>
            <person name="Wrobel A."/>
            <person name="Rasinkangas P."/>
            <person name="Parkhill J."/>
            <person name="Rea M.C."/>
            <person name="O'Sullivan O."/>
            <person name="Ritari J."/>
            <person name="Douillard F.P."/>
            <person name="Paul Ross R."/>
            <person name="Yang R."/>
            <person name="Briner A.E."/>
            <person name="Felis G.E."/>
            <person name="de Vos W.M."/>
            <person name="Barrangou R."/>
            <person name="Klaenhammer T.R."/>
            <person name="Caufield P.W."/>
            <person name="Cui Y."/>
            <person name="Zhang H."/>
            <person name="O'Toole P.W."/>
        </authorList>
    </citation>
    <scope>NUCLEOTIDE SEQUENCE [LARGE SCALE GENOMIC DNA]</scope>
    <source>
        <strain evidence="6 7">JCM 15530</strain>
    </source>
</reference>
<evidence type="ECO:0000313" key="6">
    <source>
        <dbReference type="EMBL" id="KRK48889.1"/>
    </source>
</evidence>
<proteinExistence type="predicted"/>
<comment type="caution">
    <text evidence="6">The sequence shown here is derived from an EMBL/GenBank/DDBJ whole genome shotgun (WGS) entry which is preliminary data.</text>
</comment>
<dbReference type="AlphaFoldDB" id="A0A0R1HTM2"/>
<dbReference type="Pfam" id="PF13305">
    <property type="entry name" value="TetR_C_33"/>
    <property type="match status" value="1"/>
</dbReference>
<dbReference type="PRINTS" id="PR00455">
    <property type="entry name" value="HTHTETR"/>
</dbReference>
<accession>A0A0R1HTM2</accession>
<dbReference type="STRING" id="1302272.FC96_GL001210"/>
<dbReference type="InterPro" id="IPR036271">
    <property type="entry name" value="Tet_transcr_reg_TetR-rel_C_sf"/>
</dbReference>
<dbReference type="InterPro" id="IPR009057">
    <property type="entry name" value="Homeodomain-like_sf"/>
</dbReference>
<organism evidence="6 7">
    <name type="scientific">Secundilactobacillus kimchicus JCM 15530</name>
    <dbReference type="NCBI Taxonomy" id="1302272"/>
    <lineage>
        <taxon>Bacteria</taxon>
        <taxon>Bacillati</taxon>
        <taxon>Bacillota</taxon>
        <taxon>Bacilli</taxon>
        <taxon>Lactobacillales</taxon>
        <taxon>Lactobacillaceae</taxon>
        <taxon>Secundilactobacillus</taxon>
    </lineage>
</organism>
<evidence type="ECO:0000256" key="2">
    <source>
        <dbReference type="ARBA" id="ARBA00023125"/>
    </source>
</evidence>
<dbReference type="EMBL" id="AZCX01000002">
    <property type="protein sequence ID" value="KRK48889.1"/>
    <property type="molecule type" value="Genomic_DNA"/>
</dbReference>
<dbReference type="InterPro" id="IPR050109">
    <property type="entry name" value="HTH-type_TetR-like_transc_reg"/>
</dbReference>
<evidence type="ECO:0000313" key="7">
    <source>
        <dbReference type="Proteomes" id="UP000050911"/>
    </source>
</evidence>
<evidence type="ECO:0000256" key="3">
    <source>
        <dbReference type="ARBA" id="ARBA00023163"/>
    </source>
</evidence>
<dbReference type="GO" id="GO:0003700">
    <property type="term" value="F:DNA-binding transcription factor activity"/>
    <property type="evidence" value="ECO:0007669"/>
    <property type="project" value="TreeGrafter"/>
</dbReference>
<dbReference type="Gene3D" id="1.10.10.60">
    <property type="entry name" value="Homeodomain-like"/>
    <property type="match status" value="1"/>
</dbReference>
<name>A0A0R1HTM2_9LACO</name>
<dbReference type="GO" id="GO:0000976">
    <property type="term" value="F:transcription cis-regulatory region binding"/>
    <property type="evidence" value="ECO:0007669"/>
    <property type="project" value="TreeGrafter"/>
</dbReference>
<dbReference type="PANTHER" id="PTHR30055:SF151">
    <property type="entry name" value="TRANSCRIPTIONAL REGULATORY PROTEIN"/>
    <property type="match status" value="1"/>
</dbReference>
<evidence type="ECO:0000259" key="5">
    <source>
        <dbReference type="PROSITE" id="PS50977"/>
    </source>
</evidence>
<evidence type="ECO:0000256" key="4">
    <source>
        <dbReference type="PROSITE-ProRule" id="PRU00335"/>
    </source>
</evidence>
<dbReference type="PANTHER" id="PTHR30055">
    <property type="entry name" value="HTH-TYPE TRANSCRIPTIONAL REGULATOR RUTR"/>
    <property type="match status" value="1"/>
</dbReference>
<dbReference type="SUPFAM" id="SSF48498">
    <property type="entry name" value="Tetracyclin repressor-like, C-terminal domain"/>
    <property type="match status" value="1"/>
</dbReference>
<dbReference type="SUPFAM" id="SSF46689">
    <property type="entry name" value="Homeodomain-like"/>
    <property type="match status" value="1"/>
</dbReference>
<dbReference type="Pfam" id="PF00440">
    <property type="entry name" value="TetR_N"/>
    <property type="match status" value="1"/>
</dbReference>
<feature type="domain" description="HTH tetR-type" evidence="5">
    <location>
        <begin position="12"/>
        <end position="72"/>
    </location>
</feature>
<dbReference type="Gene3D" id="1.10.357.10">
    <property type="entry name" value="Tetracycline Repressor, domain 2"/>
    <property type="match status" value="1"/>
</dbReference>
<keyword evidence="1" id="KW-0805">Transcription regulation</keyword>
<sequence>MQVGVKMVQKRNLSEAKVVTAAAKLVDEQGGDALSFSRVAAELAVKPQALYAYFSSKETLKVAVIVHFLDGITAAISQALIGISGERALEEYGHMLRRLLLAQPEQARLAFGGINYRHQEVAIHHLQQLIDILEALIQPYTSTATMTRHRARLFRAMVLGFVQNELWGLFQYGEIPADESFEYGLQRLINQLTTIEK</sequence>
<gene>
    <name evidence="6" type="ORF">FC96_GL001210</name>
</gene>
<protein>
    <submittedName>
        <fullName evidence="6">Tetr family transcriptional regulator</fullName>
    </submittedName>
</protein>
<dbReference type="InterPro" id="IPR025996">
    <property type="entry name" value="MT1864/Rv1816-like_C"/>
</dbReference>
<dbReference type="Proteomes" id="UP000050911">
    <property type="component" value="Unassembled WGS sequence"/>
</dbReference>
<dbReference type="PATRIC" id="fig|1302272.5.peg.1218"/>
<dbReference type="PROSITE" id="PS50977">
    <property type="entry name" value="HTH_TETR_2"/>
    <property type="match status" value="1"/>
</dbReference>
<keyword evidence="3" id="KW-0804">Transcription</keyword>
<evidence type="ECO:0000256" key="1">
    <source>
        <dbReference type="ARBA" id="ARBA00023015"/>
    </source>
</evidence>
<keyword evidence="7" id="KW-1185">Reference proteome</keyword>